<dbReference type="PANTHER" id="PTHR31302:SF0">
    <property type="entry name" value="TRANSMEMBRANE PROTEIN WITH METALLOPHOSPHOESTERASE DOMAIN"/>
    <property type="match status" value="1"/>
</dbReference>
<dbReference type="Pfam" id="PF00149">
    <property type="entry name" value="Metallophos"/>
    <property type="match status" value="1"/>
</dbReference>
<dbReference type="OrthoDB" id="9780884at2"/>
<keyword evidence="1" id="KW-1133">Transmembrane helix</keyword>
<reference evidence="5 6" key="1">
    <citation type="journal article" date="2019" name="Nat. Med.">
        <title>A library of human gut bacterial isolates paired with longitudinal multiomics data enables mechanistic microbiome research.</title>
        <authorList>
            <person name="Poyet M."/>
            <person name="Groussin M."/>
            <person name="Gibbons S.M."/>
            <person name="Avila-Pacheco J."/>
            <person name="Jiang X."/>
            <person name="Kearney S.M."/>
            <person name="Perrotta A.R."/>
            <person name="Berdy B."/>
            <person name="Zhao S."/>
            <person name="Lieberman T.D."/>
            <person name="Swanson P.K."/>
            <person name="Smith M."/>
            <person name="Roesemann S."/>
            <person name="Alexander J.E."/>
            <person name="Rich S.A."/>
            <person name="Livny J."/>
            <person name="Vlamakis H."/>
            <person name="Clish C."/>
            <person name="Bullock K."/>
            <person name="Deik A."/>
            <person name="Scott J."/>
            <person name="Pierce K.A."/>
            <person name="Xavier R.J."/>
            <person name="Alm E.J."/>
        </authorList>
    </citation>
    <scope>NUCLEOTIDE SEQUENCE [LARGE SCALE GENOMIC DNA]</scope>
    <source>
        <strain evidence="3 6">BIOML-A13</strain>
        <strain evidence="4 5">BIOML-A3</strain>
    </source>
</reference>
<keyword evidence="1" id="KW-0812">Transmembrane</keyword>
<dbReference type="RefSeq" id="WP_155163914.1">
    <property type="nucleotide sequence ID" value="NZ_DBFCBI010000134.1"/>
</dbReference>
<dbReference type="Proteomes" id="UP000443070">
    <property type="component" value="Unassembled WGS sequence"/>
</dbReference>
<evidence type="ECO:0000313" key="3">
    <source>
        <dbReference type="EMBL" id="MTT75857.1"/>
    </source>
</evidence>
<dbReference type="InterPro" id="IPR029052">
    <property type="entry name" value="Metallo-depent_PP-like"/>
</dbReference>
<dbReference type="EMBL" id="WNBW01000003">
    <property type="protein sequence ID" value="MTU03919.1"/>
    <property type="molecule type" value="Genomic_DNA"/>
</dbReference>
<comment type="caution">
    <text evidence="3">The sequence shown here is derived from an EMBL/GenBank/DDBJ whole genome shotgun (WGS) entry which is preliminary data.</text>
</comment>
<evidence type="ECO:0000313" key="6">
    <source>
        <dbReference type="Proteomes" id="UP000484547"/>
    </source>
</evidence>
<dbReference type="Proteomes" id="UP000484547">
    <property type="component" value="Unassembled WGS sequence"/>
</dbReference>
<feature type="transmembrane region" description="Helical" evidence="1">
    <location>
        <begin position="103"/>
        <end position="120"/>
    </location>
</feature>
<accession>A0A7X3BV71</accession>
<feature type="domain" description="Calcineurin-like phosphoesterase" evidence="2">
    <location>
        <begin position="144"/>
        <end position="305"/>
    </location>
</feature>
<feature type="transmembrane region" description="Helical" evidence="1">
    <location>
        <begin position="6"/>
        <end position="22"/>
    </location>
</feature>
<dbReference type="InterPro" id="IPR051158">
    <property type="entry name" value="Metallophosphoesterase_sf"/>
</dbReference>
<evidence type="ECO:0000259" key="2">
    <source>
        <dbReference type="Pfam" id="PF00149"/>
    </source>
</evidence>
<feature type="transmembrane region" description="Helical" evidence="1">
    <location>
        <begin position="34"/>
        <end position="51"/>
    </location>
</feature>
<sequence>MSVILFISLIDFVLSSLAWVYYSHAFSFMRSAPFIALYVLLMLNTVGSRVLPESLPLPLLKLSAWLSGYWIAFLYYSLLLMVVHGIVYAVLRIFSFKLPFMQFAAAGAIVLAIFVAWGSWRAFSPVVRTETVVTDKLSSDKQYKIVLISDIHLGRELGYDYSKGLVELVNAQQPDLVLIAGDIMDERLQYIIEEDSLAPLKELQAPLGVYGAYGNHDYLDRPDELRALLAGNNISILTDESTVVDDKLKITGLHDYRVSTSIVPLQVLSVDNDKYYSILIDHQPRRMDAAAEAGYDMYLAGHTHTGQMFPNRLVTQRMYKLDYGLARFGDLTAVVSNGYGFWGPPVRTELKPEIVVINLQGK</sequence>
<evidence type="ECO:0000256" key="1">
    <source>
        <dbReference type="SAM" id="Phobius"/>
    </source>
</evidence>
<dbReference type="SUPFAM" id="SSF56300">
    <property type="entry name" value="Metallo-dependent phosphatases"/>
    <property type="match status" value="1"/>
</dbReference>
<organism evidence="3 6">
    <name type="scientific">Phascolarctobacterium faecium</name>
    <dbReference type="NCBI Taxonomy" id="33025"/>
    <lineage>
        <taxon>Bacteria</taxon>
        <taxon>Bacillati</taxon>
        <taxon>Bacillota</taxon>
        <taxon>Negativicutes</taxon>
        <taxon>Acidaminococcales</taxon>
        <taxon>Acidaminococcaceae</taxon>
        <taxon>Phascolarctobacterium</taxon>
    </lineage>
</organism>
<evidence type="ECO:0000313" key="5">
    <source>
        <dbReference type="Proteomes" id="UP000443070"/>
    </source>
</evidence>
<proteinExistence type="predicted"/>
<dbReference type="GO" id="GO:0016787">
    <property type="term" value="F:hydrolase activity"/>
    <property type="evidence" value="ECO:0007669"/>
    <property type="project" value="InterPro"/>
</dbReference>
<evidence type="ECO:0000313" key="4">
    <source>
        <dbReference type="EMBL" id="MTU03919.1"/>
    </source>
</evidence>
<name>A0A7X3BV71_9FIRM</name>
<dbReference type="EMBL" id="WNBM01000003">
    <property type="protein sequence ID" value="MTT75857.1"/>
    <property type="molecule type" value="Genomic_DNA"/>
</dbReference>
<protein>
    <recommendedName>
        <fullName evidence="2">Calcineurin-like phosphoesterase domain-containing protein</fullName>
    </recommendedName>
</protein>
<feature type="transmembrane region" description="Helical" evidence="1">
    <location>
        <begin position="71"/>
        <end position="91"/>
    </location>
</feature>
<keyword evidence="1" id="KW-0472">Membrane</keyword>
<dbReference type="PANTHER" id="PTHR31302">
    <property type="entry name" value="TRANSMEMBRANE PROTEIN WITH METALLOPHOSPHOESTERASE DOMAIN-RELATED"/>
    <property type="match status" value="1"/>
</dbReference>
<dbReference type="Gene3D" id="3.60.21.10">
    <property type="match status" value="1"/>
</dbReference>
<keyword evidence="5" id="KW-1185">Reference proteome</keyword>
<dbReference type="InterPro" id="IPR004843">
    <property type="entry name" value="Calcineurin-like_PHP"/>
</dbReference>
<dbReference type="AlphaFoldDB" id="A0A7X3BV71"/>
<gene>
    <name evidence="3" type="ORF">GMD11_06210</name>
    <name evidence="4" type="ORF">GMD18_05855</name>
</gene>